<sequence>MLREEMADVTLDHDTRTAEIERKTFDQAGPGRELTCGYERAQGARTAFLRKPAPGSYGRCGYRLLSQRKTPR</sequence>
<proteinExistence type="predicted"/>
<dbReference type="RefSeq" id="WP_202247424.1">
    <property type="nucleotide sequence ID" value="NZ_JAESJJ010000002.1"/>
</dbReference>
<accession>A0ABS1RRA8</accession>
<evidence type="ECO:0000313" key="2">
    <source>
        <dbReference type="Proteomes" id="UP000604473"/>
    </source>
</evidence>
<evidence type="ECO:0000313" key="1">
    <source>
        <dbReference type="EMBL" id="MBL3607775.1"/>
    </source>
</evidence>
<organism evidence="1 2">
    <name type="scientific">Rhodovulum sulfidophilum</name>
    <name type="common">Rhodobacter sulfidophilus</name>
    <dbReference type="NCBI Taxonomy" id="35806"/>
    <lineage>
        <taxon>Bacteria</taxon>
        <taxon>Pseudomonadati</taxon>
        <taxon>Pseudomonadota</taxon>
        <taxon>Alphaproteobacteria</taxon>
        <taxon>Rhodobacterales</taxon>
        <taxon>Paracoccaceae</taxon>
        <taxon>Rhodovulum</taxon>
    </lineage>
</organism>
<gene>
    <name evidence="1" type="ORF">JMM60_02990</name>
</gene>
<protein>
    <submittedName>
        <fullName evidence="1">Uncharacterized protein</fullName>
    </submittedName>
</protein>
<name>A0ABS1RRA8_RHOSU</name>
<reference evidence="1 2" key="1">
    <citation type="submission" date="2021-01" db="EMBL/GenBank/DDBJ databases">
        <title>Draft genomes of Rhodovulum sulfidophilum.</title>
        <authorList>
            <person name="Guzman M.S."/>
        </authorList>
    </citation>
    <scope>NUCLEOTIDE SEQUENCE [LARGE SCALE GENOMIC DNA]</scope>
    <source>
        <strain evidence="1 2">AB35</strain>
    </source>
</reference>
<dbReference type="EMBL" id="JAESJJ010000002">
    <property type="protein sequence ID" value="MBL3607775.1"/>
    <property type="molecule type" value="Genomic_DNA"/>
</dbReference>
<keyword evidence="2" id="KW-1185">Reference proteome</keyword>
<dbReference type="Proteomes" id="UP000604473">
    <property type="component" value="Unassembled WGS sequence"/>
</dbReference>
<comment type="caution">
    <text evidence="1">The sequence shown here is derived from an EMBL/GenBank/DDBJ whole genome shotgun (WGS) entry which is preliminary data.</text>
</comment>